<evidence type="ECO:0000256" key="1">
    <source>
        <dbReference type="SAM" id="Phobius"/>
    </source>
</evidence>
<keyword evidence="1" id="KW-0812">Transmembrane</keyword>
<feature type="transmembrane region" description="Helical" evidence="1">
    <location>
        <begin position="94"/>
        <end position="114"/>
    </location>
</feature>
<dbReference type="Gene3D" id="3.40.50.720">
    <property type="entry name" value="NAD(P)-binding Rossmann-like Domain"/>
    <property type="match status" value="1"/>
</dbReference>
<dbReference type="EMBL" id="JAFEMO010000176">
    <property type="protein sequence ID" value="KAH7522934.1"/>
    <property type="molecule type" value="Genomic_DNA"/>
</dbReference>
<keyword evidence="1" id="KW-1133">Transmembrane helix</keyword>
<sequence length="119" mass="13198">MGNPVKKVLLTSDGDEISLNIAFHLAKRGCRLVLMGNESSLRSFGEKIRGLVKGVEAVEVVGLDMEEEREAAFDEAVDKACKILGNLDAFVHCYTYEGILIIWMLSCIVILIIWKSILI</sequence>
<dbReference type="InterPro" id="IPR036291">
    <property type="entry name" value="NAD(P)-bd_dom_sf"/>
</dbReference>
<proteinExistence type="predicted"/>
<evidence type="ECO:0000313" key="2">
    <source>
        <dbReference type="EMBL" id="KAH7522934.1"/>
    </source>
</evidence>
<dbReference type="Proteomes" id="UP000827721">
    <property type="component" value="Unassembled WGS sequence"/>
</dbReference>
<comment type="caution">
    <text evidence="2">The sequence shown here is derived from an EMBL/GenBank/DDBJ whole genome shotgun (WGS) entry which is preliminary data.</text>
</comment>
<keyword evidence="3" id="KW-1185">Reference proteome</keyword>
<gene>
    <name evidence="2" type="ORF">JRO89_XSUnG0086700</name>
</gene>
<organism evidence="2 3">
    <name type="scientific">Xanthoceras sorbifolium</name>
    <dbReference type="NCBI Taxonomy" id="99658"/>
    <lineage>
        <taxon>Eukaryota</taxon>
        <taxon>Viridiplantae</taxon>
        <taxon>Streptophyta</taxon>
        <taxon>Embryophyta</taxon>
        <taxon>Tracheophyta</taxon>
        <taxon>Spermatophyta</taxon>
        <taxon>Magnoliopsida</taxon>
        <taxon>eudicotyledons</taxon>
        <taxon>Gunneridae</taxon>
        <taxon>Pentapetalae</taxon>
        <taxon>rosids</taxon>
        <taxon>malvids</taxon>
        <taxon>Sapindales</taxon>
        <taxon>Sapindaceae</taxon>
        <taxon>Xanthoceroideae</taxon>
        <taxon>Xanthoceras</taxon>
    </lineage>
</organism>
<accession>A0ABQ8GZ15</accession>
<reference evidence="2 3" key="1">
    <citation type="submission" date="2021-02" db="EMBL/GenBank/DDBJ databases">
        <title>Plant Genome Project.</title>
        <authorList>
            <person name="Zhang R.-G."/>
        </authorList>
    </citation>
    <scope>NUCLEOTIDE SEQUENCE [LARGE SCALE GENOMIC DNA]</scope>
    <source>
        <tissue evidence="2">Leaves</tissue>
    </source>
</reference>
<dbReference type="SUPFAM" id="SSF51735">
    <property type="entry name" value="NAD(P)-binding Rossmann-fold domains"/>
    <property type="match status" value="1"/>
</dbReference>
<dbReference type="PANTHER" id="PTHR44375:SF6">
    <property type="entry name" value="F28J7.36 PROTEIN"/>
    <property type="match status" value="1"/>
</dbReference>
<keyword evidence="1" id="KW-0472">Membrane</keyword>
<protein>
    <submittedName>
        <fullName evidence="2">Uncharacterized protein</fullName>
    </submittedName>
</protein>
<name>A0ABQ8GZ15_9ROSI</name>
<dbReference type="PANTHER" id="PTHR44375">
    <property type="entry name" value="BETA-KETOACYL-ACP REDUCTASE-LIKE PROTEIN-RELATED"/>
    <property type="match status" value="1"/>
</dbReference>
<evidence type="ECO:0000313" key="3">
    <source>
        <dbReference type="Proteomes" id="UP000827721"/>
    </source>
</evidence>